<proteinExistence type="predicted"/>
<sequence length="204" mass="21840">MPRVEPGRSLGGITVAQVNRTDDPQGLGRITVNFLVDGALIESDWLQVMSFHGGADYGAFFLPRKDDSVLVAFADGDVNQPFVLGSLWNGGIKPPVVGAERQQDVRVIKTKQGKQLIFDDSKEGELTLIDEKQNKVKIDTANNRIVVESKGEVTITATTKITLKANEVVIQNTAGSVKLDLSGAGLKASGGPNIKLNAAMIELN</sequence>
<name>A0A7V8GQB6_9GAMM</name>
<organism evidence="2 3">
    <name type="scientific">Pseudoxanthomonas broegbernensis</name>
    <dbReference type="NCBI Taxonomy" id="83619"/>
    <lineage>
        <taxon>Bacteria</taxon>
        <taxon>Pseudomonadati</taxon>
        <taxon>Pseudomonadota</taxon>
        <taxon>Gammaproteobacteria</taxon>
        <taxon>Lysobacterales</taxon>
        <taxon>Lysobacteraceae</taxon>
        <taxon>Pseudoxanthomonas</taxon>
    </lineage>
</organism>
<evidence type="ECO:0000313" key="3">
    <source>
        <dbReference type="Proteomes" id="UP000462066"/>
    </source>
</evidence>
<comment type="caution">
    <text evidence="2">The sequence shown here is derived from an EMBL/GenBank/DDBJ whole genome shotgun (WGS) entry which is preliminary data.</text>
</comment>
<evidence type="ECO:0000313" key="2">
    <source>
        <dbReference type="EMBL" id="KAF1688196.1"/>
    </source>
</evidence>
<dbReference type="InterPro" id="IPR037026">
    <property type="entry name" value="Vgr_OB-fold_dom_sf"/>
</dbReference>
<dbReference type="Proteomes" id="UP000462066">
    <property type="component" value="Unassembled WGS sequence"/>
</dbReference>
<evidence type="ECO:0000259" key="1">
    <source>
        <dbReference type="Pfam" id="PF04717"/>
    </source>
</evidence>
<dbReference type="Pfam" id="PF04717">
    <property type="entry name" value="Phage_base_V"/>
    <property type="match status" value="1"/>
</dbReference>
<protein>
    <submittedName>
        <fullName evidence="2">Rhs element Vgr protein</fullName>
    </submittedName>
</protein>
<dbReference type="AlphaFoldDB" id="A0A7V8GQB6"/>
<reference evidence="2 3" key="1">
    <citation type="submission" date="2017-10" db="EMBL/GenBank/DDBJ databases">
        <title>Whole genome sequencing of Pseudoxanthomonas broegbernensis DSM 12573(T).</title>
        <authorList>
            <person name="Kumar S."/>
            <person name="Bansal K."/>
            <person name="Kaur A."/>
            <person name="Patil P."/>
            <person name="Sharma S."/>
            <person name="Patil P.B."/>
        </authorList>
    </citation>
    <scope>NUCLEOTIDE SEQUENCE [LARGE SCALE GENOMIC DNA]</scope>
    <source>
        <strain evidence="2 3">DSM 12573</strain>
    </source>
</reference>
<dbReference type="SUPFAM" id="SSF69255">
    <property type="entry name" value="gp5 N-terminal domain-like"/>
    <property type="match status" value="1"/>
</dbReference>
<dbReference type="SUPFAM" id="SSF69349">
    <property type="entry name" value="Phage fibre proteins"/>
    <property type="match status" value="1"/>
</dbReference>
<accession>A0A7V8GQB6</accession>
<dbReference type="Gene3D" id="2.40.50.230">
    <property type="entry name" value="Gp5 N-terminal domain"/>
    <property type="match status" value="1"/>
</dbReference>
<feature type="domain" description="Gp5/Type VI secretion system Vgr protein OB-fold" evidence="1">
    <location>
        <begin position="16"/>
        <end position="88"/>
    </location>
</feature>
<keyword evidence="3" id="KW-1185">Reference proteome</keyword>
<dbReference type="EMBL" id="MWIP01000001">
    <property type="protein sequence ID" value="KAF1688196.1"/>
    <property type="molecule type" value="Genomic_DNA"/>
</dbReference>
<gene>
    <name evidence="2" type="ORF">B1992_00115</name>
</gene>
<dbReference type="InterPro" id="IPR006531">
    <property type="entry name" value="Gp5/Vgr_OB"/>
</dbReference>